<keyword evidence="3" id="KW-0378">Hydrolase</keyword>
<organism evidence="7 8">
    <name type="scientific">Alloacidobacterium dinghuense</name>
    <dbReference type="NCBI Taxonomy" id="2763107"/>
    <lineage>
        <taxon>Bacteria</taxon>
        <taxon>Pseudomonadati</taxon>
        <taxon>Acidobacteriota</taxon>
        <taxon>Terriglobia</taxon>
        <taxon>Terriglobales</taxon>
        <taxon>Acidobacteriaceae</taxon>
        <taxon>Alloacidobacterium</taxon>
    </lineage>
</organism>
<proteinExistence type="predicted"/>
<evidence type="ECO:0000256" key="6">
    <source>
        <dbReference type="SAM" id="MobiDB-lite"/>
    </source>
</evidence>
<keyword evidence="5" id="KW-0119">Carbohydrate metabolism</keyword>
<comment type="cofactor">
    <cofactor evidence="1">
        <name>Mg(2+)</name>
        <dbReference type="ChEBI" id="CHEBI:18420"/>
    </cofactor>
</comment>
<dbReference type="Proteomes" id="UP000515312">
    <property type="component" value="Chromosome"/>
</dbReference>
<dbReference type="EMBL" id="CP060394">
    <property type="protein sequence ID" value="QNI33486.1"/>
    <property type="molecule type" value="Genomic_DNA"/>
</dbReference>
<evidence type="ECO:0000256" key="4">
    <source>
        <dbReference type="ARBA" id="ARBA00022842"/>
    </source>
</evidence>
<dbReference type="Gene3D" id="3.20.20.370">
    <property type="entry name" value="Glycoside hydrolase/deacetylase"/>
    <property type="match status" value="1"/>
</dbReference>
<dbReference type="PANTHER" id="PTHR31609">
    <property type="entry name" value="YDJC DEACETYLASE FAMILY MEMBER"/>
    <property type="match status" value="1"/>
</dbReference>
<evidence type="ECO:0000256" key="2">
    <source>
        <dbReference type="ARBA" id="ARBA00022723"/>
    </source>
</evidence>
<keyword evidence="2" id="KW-0479">Metal-binding</keyword>
<dbReference type="GO" id="GO:0005975">
    <property type="term" value="P:carbohydrate metabolic process"/>
    <property type="evidence" value="ECO:0007669"/>
    <property type="project" value="InterPro"/>
</dbReference>
<dbReference type="Pfam" id="PF04794">
    <property type="entry name" value="YdjC"/>
    <property type="match status" value="1"/>
</dbReference>
<feature type="region of interest" description="Disordered" evidence="6">
    <location>
        <begin position="1"/>
        <end position="26"/>
    </location>
</feature>
<accession>A0A7G8BLR6</accession>
<dbReference type="GO" id="GO:0019213">
    <property type="term" value="F:deacetylase activity"/>
    <property type="evidence" value="ECO:0007669"/>
    <property type="project" value="TreeGrafter"/>
</dbReference>
<evidence type="ECO:0000256" key="3">
    <source>
        <dbReference type="ARBA" id="ARBA00022801"/>
    </source>
</evidence>
<evidence type="ECO:0000313" key="7">
    <source>
        <dbReference type="EMBL" id="QNI33486.1"/>
    </source>
</evidence>
<dbReference type="AlphaFoldDB" id="A0A7G8BLR6"/>
<dbReference type="SUPFAM" id="SSF88713">
    <property type="entry name" value="Glycoside hydrolase/deacetylase"/>
    <property type="match status" value="1"/>
</dbReference>
<gene>
    <name evidence="7" type="ORF">H7849_05930</name>
</gene>
<dbReference type="InterPro" id="IPR011330">
    <property type="entry name" value="Glyco_hydro/deAcase_b/a-brl"/>
</dbReference>
<evidence type="ECO:0000256" key="1">
    <source>
        <dbReference type="ARBA" id="ARBA00001946"/>
    </source>
</evidence>
<dbReference type="KEGG" id="adin:H7849_05930"/>
<protein>
    <submittedName>
        <fullName evidence="7">ChbG/HpnK family deacetylase</fullName>
    </submittedName>
</protein>
<evidence type="ECO:0000256" key="5">
    <source>
        <dbReference type="ARBA" id="ARBA00023277"/>
    </source>
</evidence>
<evidence type="ECO:0000313" key="8">
    <source>
        <dbReference type="Proteomes" id="UP000515312"/>
    </source>
</evidence>
<feature type="compositionally biased region" description="Polar residues" evidence="6">
    <location>
        <begin position="1"/>
        <end position="12"/>
    </location>
</feature>
<dbReference type="InterPro" id="IPR006879">
    <property type="entry name" value="YdjC-like"/>
</dbReference>
<keyword evidence="4" id="KW-0460">Magnesium</keyword>
<sequence length="280" mass="31532">MKPTTFTSNINETGVEAQPVGPKGKSLRTGRLIINADDWGRDRETTDRTLDCVRRGTVSSVSAMVFMEDSERAAGIARDHGIDTGLHLNFTSAFSALGLPSQLVEHQKCVSQYLLRHRLSQVVFHPGLIRSFEYVLTAQRDEFIRLYGQEPRRLDGHHHMHLCANVLFGGLLPPGTTVRRNFSFEPGEKSSGNRCYRRVTDWALDRHHRLTNFFFSIQPLAPLDRLQRIVNLSRQFIVEVETHPQDPAEYAFLTGDGIDNLVGTCVIASRYDVGPSETGR</sequence>
<dbReference type="PANTHER" id="PTHR31609:SF1">
    <property type="entry name" value="CARBOHYDRATE DEACETYLASE"/>
    <property type="match status" value="1"/>
</dbReference>
<name>A0A7G8BLR6_9BACT</name>
<reference evidence="7 8" key="1">
    <citation type="submission" date="2020-08" db="EMBL/GenBank/DDBJ databases">
        <title>Edaphobacter telluris sp. nov. and Acidobacterium dinghuensis sp. nov., two acidobacteria isolated from forest soil.</title>
        <authorList>
            <person name="Fu J."/>
            <person name="Qiu L."/>
        </authorList>
    </citation>
    <scope>NUCLEOTIDE SEQUENCE [LARGE SCALE GENOMIC DNA]</scope>
    <source>
        <strain evidence="7">4Y35</strain>
    </source>
</reference>
<dbReference type="GO" id="GO:0046872">
    <property type="term" value="F:metal ion binding"/>
    <property type="evidence" value="ECO:0007669"/>
    <property type="project" value="UniProtKB-KW"/>
</dbReference>
<keyword evidence="8" id="KW-1185">Reference proteome</keyword>
<dbReference type="GO" id="GO:0016787">
    <property type="term" value="F:hydrolase activity"/>
    <property type="evidence" value="ECO:0007669"/>
    <property type="project" value="UniProtKB-KW"/>
</dbReference>
<dbReference type="RefSeq" id="WP_186744953.1">
    <property type="nucleotide sequence ID" value="NZ_CP060394.1"/>
</dbReference>